<organism evidence="8 9">
    <name type="scientific">Vibrio paucivorans</name>
    <dbReference type="NCBI Taxonomy" id="2829489"/>
    <lineage>
        <taxon>Bacteria</taxon>
        <taxon>Pseudomonadati</taxon>
        <taxon>Pseudomonadota</taxon>
        <taxon>Gammaproteobacteria</taxon>
        <taxon>Vibrionales</taxon>
        <taxon>Vibrionaceae</taxon>
        <taxon>Vibrio</taxon>
    </lineage>
</organism>
<feature type="transmembrane region" description="Helical" evidence="6">
    <location>
        <begin position="237"/>
        <end position="257"/>
    </location>
</feature>
<dbReference type="Proteomes" id="UP001155586">
    <property type="component" value="Unassembled WGS sequence"/>
</dbReference>
<keyword evidence="9" id="KW-1185">Reference proteome</keyword>
<feature type="transmembrane region" description="Helical" evidence="6">
    <location>
        <begin position="263"/>
        <end position="281"/>
    </location>
</feature>
<feature type="domain" description="EamA" evidence="7">
    <location>
        <begin position="148"/>
        <end position="279"/>
    </location>
</feature>
<dbReference type="AlphaFoldDB" id="A0A9X3CBA6"/>
<reference evidence="8" key="1">
    <citation type="submission" date="2022-02" db="EMBL/GenBank/DDBJ databases">
        <title>Vibrio sp. nov., a new bacterium isolated from Bohai sea, China.</title>
        <authorList>
            <person name="Yuan Y."/>
        </authorList>
    </citation>
    <scope>NUCLEOTIDE SEQUENCE</scope>
    <source>
        <strain evidence="8">DBSS07</strain>
    </source>
</reference>
<dbReference type="RefSeq" id="WP_265686267.1">
    <property type="nucleotide sequence ID" value="NZ_JAKRRX010000005.1"/>
</dbReference>
<evidence type="ECO:0000256" key="3">
    <source>
        <dbReference type="ARBA" id="ARBA00022692"/>
    </source>
</evidence>
<dbReference type="Pfam" id="PF00892">
    <property type="entry name" value="EamA"/>
    <property type="match status" value="2"/>
</dbReference>
<dbReference type="InterPro" id="IPR051258">
    <property type="entry name" value="Diverse_Substrate_Transporter"/>
</dbReference>
<evidence type="ECO:0000256" key="1">
    <source>
        <dbReference type="ARBA" id="ARBA00004651"/>
    </source>
</evidence>
<keyword evidence="3 6" id="KW-0812">Transmembrane</keyword>
<dbReference type="InterPro" id="IPR037185">
    <property type="entry name" value="EmrE-like"/>
</dbReference>
<feature type="domain" description="EamA" evidence="7">
    <location>
        <begin position="6"/>
        <end position="137"/>
    </location>
</feature>
<keyword evidence="2" id="KW-1003">Cell membrane</keyword>
<dbReference type="PANTHER" id="PTHR42920:SF5">
    <property type="entry name" value="EAMA DOMAIN-CONTAINING PROTEIN"/>
    <property type="match status" value="1"/>
</dbReference>
<name>A0A9X3CBA6_9VIBR</name>
<accession>A0A9X3CBA6</accession>
<evidence type="ECO:0000256" key="4">
    <source>
        <dbReference type="ARBA" id="ARBA00022989"/>
    </source>
</evidence>
<proteinExistence type="predicted"/>
<keyword evidence="4 6" id="KW-1133">Transmembrane helix</keyword>
<feature type="transmembrane region" description="Helical" evidence="6">
    <location>
        <begin position="35"/>
        <end position="53"/>
    </location>
</feature>
<feature type="transmembrane region" description="Helical" evidence="6">
    <location>
        <begin position="207"/>
        <end position="225"/>
    </location>
</feature>
<feature type="transmembrane region" description="Helical" evidence="6">
    <location>
        <begin position="172"/>
        <end position="195"/>
    </location>
</feature>
<dbReference type="InterPro" id="IPR000620">
    <property type="entry name" value="EamA_dom"/>
</dbReference>
<dbReference type="EMBL" id="JAKRRX010000005">
    <property type="protein sequence ID" value="MCW8332506.1"/>
    <property type="molecule type" value="Genomic_DNA"/>
</dbReference>
<feature type="transmembrane region" description="Helical" evidence="6">
    <location>
        <begin position="95"/>
        <end position="114"/>
    </location>
</feature>
<evidence type="ECO:0000256" key="5">
    <source>
        <dbReference type="ARBA" id="ARBA00023136"/>
    </source>
</evidence>
<sequence length="292" mass="32212">MNTERKAALILVATTLLAAFGWIFSKEAIQGLPPFGFIGLRFLIASLCLLPLCFKDLLRAKWKDIGAAALVGCLLAGSLMNWIHAISISDTLGEGAFIISLSMLIVPIVAWALFREKPKRIFWFSMPIAMAGLAFLSLSGGWQQSSSQFWFMGCAAMLALHFNVNSKFSQKLPVLLLTCIQLFVTGCLTLTLSYFTEQFPETVSASIWGWFALSTLLATSLRYVMQTMGQKGLTPGNAALIMLLEPLWTVILSILWYGEVLSTSKVVGCSLILLSLILYRTDGRLLPRKRLT</sequence>
<evidence type="ECO:0000313" key="8">
    <source>
        <dbReference type="EMBL" id="MCW8332506.1"/>
    </source>
</evidence>
<evidence type="ECO:0000259" key="7">
    <source>
        <dbReference type="Pfam" id="PF00892"/>
    </source>
</evidence>
<dbReference type="GO" id="GO:0005886">
    <property type="term" value="C:plasma membrane"/>
    <property type="evidence" value="ECO:0007669"/>
    <property type="project" value="UniProtKB-SubCell"/>
</dbReference>
<evidence type="ECO:0000313" key="9">
    <source>
        <dbReference type="Proteomes" id="UP001155586"/>
    </source>
</evidence>
<comment type="caution">
    <text evidence="8">The sequence shown here is derived from an EMBL/GenBank/DDBJ whole genome shotgun (WGS) entry which is preliminary data.</text>
</comment>
<protein>
    <submittedName>
        <fullName evidence="8">DMT family transporter</fullName>
    </submittedName>
</protein>
<comment type="subcellular location">
    <subcellularLocation>
        <location evidence="1">Cell membrane</location>
        <topology evidence="1">Multi-pass membrane protein</topology>
    </subcellularLocation>
</comment>
<dbReference type="PANTHER" id="PTHR42920">
    <property type="entry name" value="OS03G0707200 PROTEIN-RELATED"/>
    <property type="match status" value="1"/>
</dbReference>
<dbReference type="SUPFAM" id="SSF103481">
    <property type="entry name" value="Multidrug resistance efflux transporter EmrE"/>
    <property type="match status" value="2"/>
</dbReference>
<keyword evidence="5 6" id="KW-0472">Membrane</keyword>
<evidence type="ECO:0000256" key="6">
    <source>
        <dbReference type="SAM" id="Phobius"/>
    </source>
</evidence>
<gene>
    <name evidence="8" type="ORF">MD483_01475</name>
</gene>
<feature type="transmembrane region" description="Helical" evidence="6">
    <location>
        <begin position="65"/>
        <end position="83"/>
    </location>
</feature>
<feature type="transmembrane region" description="Helical" evidence="6">
    <location>
        <begin position="148"/>
        <end position="165"/>
    </location>
</feature>
<evidence type="ECO:0000256" key="2">
    <source>
        <dbReference type="ARBA" id="ARBA00022475"/>
    </source>
</evidence>
<feature type="transmembrane region" description="Helical" evidence="6">
    <location>
        <begin position="121"/>
        <end position="142"/>
    </location>
</feature>